<gene>
    <name evidence="11" type="ORF">SAMN04488526_3572</name>
</gene>
<evidence type="ECO:0000313" key="11">
    <source>
        <dbReference type="EMBL" id="SEL80126.1"/>
    </source>
</evidence>
<comment type="catalytic activity">
    <reaction evidence="1">
        <text>a 1,2-diacyl-sn-glycero-3-phosphocholine + H2O = a 1,2-diacyl-sn-glycero-3-phosphate + choline + H(+)</text>
        <dbReference type="Rhea" id="RHEA:14445"/>
        <dbReference type="ChEBI" id="CHEBI:15354"/>
        <dbReference type="ChEBI" id="CHEBI:15377"/>
        <dbReference type="ChEBI" id="CHEBI:15378"/>
        <dbReference type="ChEBI" id="CHEBI:57643"/>
        <dbReference type="ChEBI" id="CHEBI:58608"/>
        <dbReference type="EC" id="3.1.4.4"/>
    </reaction>
</comment>
<name>A0A1H7T771_9RHOB</name>
<sequence length="519" mass="57897">MSQSSKQTSPAIIESTPLLTASQGFPALERLFLNAESRISLGFRIFDPRTRLHSPEARTIGKDWFDLIVHTLKRGVEIDLVLSDFDAIVRPDYHQRATRCVRLALAAAEVAGHPERLRASASLHPARIGWLPSLALWVRARGFLLRTGVELNALSPAARTRRLSELPQLRPYFIEGDERKVTLKSLKLPRLCPVSHHQKVAVADGNTLYIGGLDLNDRRYDTPDHNRPASETWHDTQLLIRGPVAAQTEAHLANFRDVTYGAPPVDAPDLLRTISRRRKTLPTFMSPMPVLTELAEAHAARARAATGLIYLESQFFRDTSFARLLARKARRTPELSMVLILPAAPDDIAFKNNSDSDAKYGEFLQAKCVSILRKAFGDRLFIGSPAQRRKAGENSRATTYGAPLIYLHAKVSIFDDTAAIVSSANLNGRSFRWDTEAGVTLTDRAHIEDLKIRCISHWLDGPVPDAFLDPERAVDAWWARAHANARRAPEDRDGYIVPYASAPARRFGRNLPGIPEEMV</sequence>
<dbReference type="SUPFAM" id="SSF56024">
    <property type="entry name" value="Phospholipase D/nuclease"/>
    <property type="match status" value="2"/>
</dbReference>
<keyword evidence="5" id="KW-0964">Secreted</keyword>
<evidence type="ECO:0000256" key="2">
    <source>
        <dbReference type="ARBA" id="ARBA00003145"/>
    </source>
</evidence>
<dbReference type="AlphaFoldDB" id="A0A1H7T771"/>
<keyword evidence="12" id="KW-1185">Reference proteome</keyword>
<protein>
    <recommendedName>
        <fullName evidence="4">Phospholipase D</fullName>
    </recommendedName>
    <alternativeName>
        <fullName evidence="9">Choline phosphatase</fullName>
    </alternativeName>
</protein>
<dbReference type="InterPro" id="IPR015679">
    <property type="entry name" value="PLipase_D_fam"/>
</dbReference>
<evidence type="ECO:0000313" key="12">
    <source>
        <dbReference type="Proteomes" id="UP000199283"/>
    </source>
</evidence>
<keyword evidence="7" id="KW-0378">Hydrolase</keyword>
<dbReference type="OrthoDB" id="8828485at2"/>
<dbReference type="Proteomes" id="UP000199283">
    <property type="component" value="Unassembled WGS sequence"/>
</dbReference>
<comment type="function">
    <text evidence="2">Could be a virulence factor.</text>
</comment>
<evidence type="ECO:0000259" key="10">
    <source>
        <dbReference type="PROSITE" id="PS50035"/>
    </source>
</evidence>
<dbReference type="Pfam" id="PF13091">
    <property type="entry name" value="PLDc_2"/>
    <property type="match status" value="1"/>
</dbReference>
<dbReference type="GO" id="GO:0004630">
    <property type="term" value="F:phospholipase D activity"/>
    <property type="evidence" value="ECO:0007669"/>
    <property type="project" value="UniProtKB-EC"/>
</dbReference>
<dbReference type="GO" id="GO:0005576">
    <property type="term" value="C:extracellular region"/>
    <property type="evidence" value="ECO:0007669"/>
    <property type="project" value="UniProtKB-SubCell"/>
</dbReference>
<dbReference type="PROSITE" id="PS50035">
    <property type="entry name" value="PLD"/>
    <property type="match status" value="2"/>
</dbReference>
<dbReference type="Gene3D" id="3.30.870.10">
    <property type="entry name" value="Endonuclease Chain A"/>
    <property type="match status" value="2"/>
</dbReference>
<keyword evidence="8" id="KW-0443">Lipid metabolism</keyword>
<evidence type="ECO:0000256" key="4">
    <source>
        <dbReference type="ARBA" id="ARBA00018392"/>
    </source>
</evidence>
<evidence type="ECO:0000256" key="7">
    <source>
        <dbReference type="ARBA" id="ARBA00022801"/>
    </source>
</evidence>
<dbReference type="InterPro" id="IPR001736">
    <property type="entry name" value="PLipase_D/transphosphatidylase"/>
</dbReference>
<reference evidence="11 12" key="1">
    <citation type="submission" date="2016-10" db="EMBL/GenBank/DDBJ databases">
        <authorList>
            <person name="de Groot N.N."/>
        </authorList>
    </citation>
    <scope>NUCLEOTIDE SEQUENCE [LARGE SCALE GENOMIC DNA]</scope>
    <source>
        <strain evidence="11 12">DSM 14858</strain>
    </source>
</reference>
<accession>A0A1H7T771</accession>
<evidence type="ECO:0000256" key="6">
    <source>
        <dbReference type="ARBA" id="ARBA00022737"/>
    </source>
</evidence>
<dbReference type="InterPro" id="IPR025202">
    <property type="entry name" value="PLD-like_dom"/>
</dbReference>
<evidence type="ECO:0000256" key="5">
    <source>
        <dbReference type="ARBA" id="ARBA00022525"/>
    </source>
</evidence>
<dbReference type="RefSeq" id="WP_092765339.1">
    <property type="nucleotide sequence ID" value="NZ_FNZQ01000010.1"/>
</dbReference>
<dbReference type="CDD" id="cd09105">
    <property type="entry name" value="PLDc_vPLD1_2_like_2"/>
    <property type="match status" value="1"/>
</dbReference>
<dbReference type="PANTHER" id="PTHR18896">
    <property type="entry name" value="PHOSPHOLIPASE D"/>
    <property type="match status" value="1"/>
</dbReference>
<feature type="domain" description="PLD phosphodiesterase" evidence="10">
    <location>
        <begin position="196"/>
        <end position="219"/>
    </location>
</feature>
<dbReference type="EMBL" id="FNZQ01000010">
    <property type="protein sequence ID" value="SEL80126.1"/>
    <property type="molecule type" value="Genomic_DNA"/>
</dbReference>
<dbReference type="PANTHER" id="PTHR18896:SF76">
    <property type="entry name" value="PHOSPHOLIPASE"/>
    <property type="match status" value="1"/>
</dbReference>
<feature type="domain" description="PLD phosphodiesterase" evidence="10">
    <location>
        <begin position="403"/>
        <end position="430"/>
    </location>
</feature>
<evidence type="ECO:0000256" key="1">
    <source>
        <dbReference type="ARBA" id="ARBA00000798"/>
    </source>
</evidence>
<dbReference type="SMART" id="SM00155">
    <property type="entry name" value="PLDc"/>
    <property type="match status" value="2"/>
</dbReference>
<keyword evidence="6" id="KW-0677">Repeat</keyword>
<dbReference type="GO" id="GO:0009395">
    <property type="term" value="P:phospholipid catabolic process"/>
    <property type="evidence" value="ECO:0007669"/>
    <property type="project" value="TreeGrafter"/>
</dbReference>
<evidence type="ECO:0000256" key="3">
    <source>
        <dbReference type="ARBA" id="ARBA00004613"/>
    </source>
</evidence>
<evidence type="ECO:0000256" key="9">
    <source>
        <dbReference type="ARBA" id="ARBA00029594"/>
    </source>
</evidence>
<evidence type="ECO:0000256" key="8">
    <source>
        <dbReference type="ARBA" id="ARBA00023098"/>
    </source>
</evidence>
<comment type="subcellular location">
    <subcellularLocation>
        <location evidence="3">Secreted</location>
    </subcellularLocation>
</comment>
<organism evidence="11 12">
    <name type="scientific">Jannaschia helgolandensis</name>
    <dbReference type="NCBI Taxonomy" id="188906"/>
    <lineage>
        <taxon>Bacteria</taxon>
        <taxon>Pseudomonadati</taxon>
        <taxon>Pseudomonadota</taxon>
        <taxon>Alphaproteobacteria</taxon>
        <taxon>Rhodobacterales</taxon>
        <taxon>Roseobacteraceae</taxon>
        <taxon>Jannaschia</taxon>
    </lineage>
</organism>
<proteinExistence type="predicted"/>
<dbReference type="STRING" id="188906.SAMN04488526_3572"/>